<dbReference type="InterPro" id="IPR010994">
    <property type="entry name" value="RuvA_2-like"/>
</dbReference>
<keyword evidence="8" id="KW-0067">ATP-binding</keyword>
<comment type="subcellular location">
    <subcellularLocation>
        <location evidence="6">Cytoplasm</location>
    </subcellularLocation>
</comment>
<evidence type="ECO:0000256" key="1">
    <source>
        <dbReference type="ARBA" id="ARBA00022490"/>
    </source>
</evidence>
<dbReference type="GO" id="GO:0006310">
    <property type="term" value="P:DNA recombination"/>
    <property type="evidence" value="ECO:0007669"/>
    <property type="project" value="UniProtKB-UniRule"/>
</dbReference>
<keyword evidence="4 6" id="KW-0233">DNA recombination</keyword>
<comment type="function">
    <text evidence="6">The RuvA-RuvB-RuvC complex processes Holliday junction (HJ) DNA during genetic recombination and DNA repair, while the RuvA-RuvB complex plays an important role in the rescue of blocked DNA replication forks via replication fork reversal (RFR). RuvA specifically binds to HJ cruciform DNA, conferring on it an open structure. The RuvB hexamer acts as an ATP-dependent pump, pulling dsDNA into and through the RuvAB complex. HJ branch migration allows RuvC to scan DNA until it finds its consensus sequence, where it cleaves and resolves the cruciform DNA.</text>
</comment>
<dbReference type="Proteomes" id="UP000195514">
    <property type="component" value="Chromosome I"/>
</dbReference>
<dbReference type="InterPro" id="IPR011114">
    <property type="entry name" value="RuvA_C"/>
</dbReference>
<dbReference type="Gene3D" id="2.40.50.140">
    <property type="entry name" value="Nucleic acid-binding proteins"/>
    <property type="match status" value="1"/>
</dbReference>
<dbReference type="Pfam" id="PF01330">
    <property type="entry name" value="RuvA_N"/>
    <property type="match status" value="1"/>
</dbReference>
<keyword evidence="5 6" id="KW-0234">DNA repair</keyword>
<keyword evidence="8" id="KW-0347">Helicase</keyword>
<comment type="subunit">
    <text evidence="6">Homotetramer. Forms an RuvA(8)-RuvB(12)-Holliday junction (HJ) complex. HJ DNA is sandwiched between 2 RuvA tetramers; dsDNA enters through RuvA and exits via RuvB. An RuvB hexamer assembles on each DNA strand where it exits the tetramer. Each RuvB hexamer is contacted by two RuvA subunits (via domain III) on 2 adjacent RuvB subunits; this complex drives branch migration. In the full resolvosome a probable DNA-RuvA(4)-RuvB(12)-RuvC(2) complex forms which resolves the HJ.</text>
</comment>
<dbReference type="NCBIfam" id="TIGR00084">
    <property type="entry name" value="ruvA"/>
    <property type="match status" value="1"/>
</dbReference>
<dbReference type="GO" id="GO:0000400">
    <property type="term" value="F:four-way junction DNA binding"/>
    <property type="evidence" value="ECO:0007669"/>
    <property type="project" value="UniProtKB-UniRule"/>
</dbReference>
<evidence type="ECO:0000313" key="9">
    <source>
        <dbReference type="Proteomes" id="UP000195514"/>
    </source>
</evidence>
<accession>A0A1Y6K2H8</accession>
<evidence type="ECO:0000259" key="7">
    <source>
        <dbReference type="SMART" id="SM00278"/>
    </source>
</evidence>
<dbReference type="Pfam" id="PF07499">
    <property type="entry name" value="RuvA_C"/>
    <property type="match status" value="1"/>
</dbReference>
<dbReference type="Gene3D" id="1.10.150.20">
    <property type="entry name" value="5' to 3' exonuclease, C-terminal subdomain"/>
    <property type="match status" value="1"/>
</dbReference>
<dbReference type="SUPFAM" id="SSF47781">
    <property type="entry name" value="RuvA domain 2-like"/>
    <property type="match status" value="1"/>
</dbReference>
<evidence type="ECO:0000256" key="5">
    <source>
        <dbReference type="ARBA" id="ARBA00023204"/>
    </source>
</evidence>
<evidence type="ECO:0000256" key="3">
    <source>
        <dbReference type="ARBA" id="ARBA00023125"/>
    </source>
</evidence>
<dbReference type="Pfam" id="PF14520">
    <property type="entry name" value="HHH_5"/>
    <property type="match status" value="1"/>
</dbReference>
<gene>
    <name evidence="6 8" type="primary">ruvA</name>
    <name evidence="8" type="ORF">CFX1CAM_0808</name>
</gene>
<dbReference type="GO" id="GO:0048476">
    <property type="term" value="C:Holliday junction resolvase complex"/>
    <property type="evidence" value="ECO:0007669"/>
    <property type="project" value="UniProtKB-UniRule"/>
</dbReference>
<dbReference type="GO" id="GO:0005524">
    <property type="term" value="F:ATP binding"/>
    <property type="evidence" value="ECO:0007669"/>
    <property type="project" value="InterPro"/>
</dbReference>
<keyword evidence="8" id="KW-0547">Nucleotide-binding</keyword>
<evidence type="ECO:0000256" key="6">
    <source>
        <dbReference type="HAMAP-Rule" id="MF_00031"/>
    </source>
</evidence>
<keyword evidence="8" id="KW-0378">Hydrolase</keyword>
<dbReference type="EMBL" id="LT859958">
    <property type="protein sequence ID" value="SMX53873.1"/>
    <property type="molecule type" value="Genomic_DNA"/>
</dbReference>
<dbReference type="AlphaFoldDB" id="A0A1Y6K2H8"/>
<evidence type="ECO:0000313" key="8">
    <source>
        <dbReference type="EMBL" id="SMX53873.1"/>
    </source>
</evidence>
<dbReference type="GO" id="GO:0006281">
    <property type="term" value="P:DNA repair"/>
    <property type="evidence" value="ECO:0007669"/>
    <property type="project" value="UniProtKB-UniRule"/>
</dbReference>
<dbReference type="GO" id="GO:0005737">
    <property type="term" value="C:cytoplasm"/>
    <property type="evidence" value="ECO:0007669"/>
    <property type="project" value="UniProtKB-SubCell"/>
</dbReference>
<dbReference type="GO" id="GO:0016787">
    <property type="term" value="F:hydrolase activity"/>
    <property type="evidence" value="ECO:0007669"/>
    <property type="project" value="UniProtKB-KW"/>
</dbReference>
<dbReference type="OrthoDB" id="5293449at2"/>
<organism evidence="8 9">
    <name type="scientific">Candidatus Brevifilum fermentans</name>
    <dbReference type="NCBI Taxonomy" id="1986204"/>
    <lineage>
        <taxon>Bacteria</taxon>
        <taxon>Bacillati</taxon>
        <taxon>Chloroflexota</taxon>
        <taxon>Anaerolineae</taxon>
        <taxon>Anaerolineales</taxon>
        <taxon>Anaerolineaceae</taxon>
        <taxon>Candidatus Brevifilum</taxon>
    </lineage>
</organism>
<dbReference type="KEGG" id="abat:CFX1CAM_0808"/>
<dbReference type="SMART" id="SM00278">
    <property type="entry name" value="HhH1"/>
    <property type="match status" value="2"/>
</dbReference>
<dbReference type="InterPro" id="IPR000085">
    <property type="entry name" value="RuvA"/>
</dbReference>
<dbReference type="InterPro" id="IPR036267">
    <property type="entry name" value="RuvA_C_sf"/>
</dbReference>
<feature type="region of interest" description="Domain III" evidence="6">
    <location>
        <begin position="149"/>
        <end position="192"/>
    </location>
</feature>
<comment type="domain">
    <text evidence="6">Has three domains with a flexible linker between the domains II and III and assumes an 'L' shape. Domain III is highly mobile and contacts RuvB.</text>
</comment>
<dbReference type="InterPro" id="IPR012340">
    <property type="entry name" value="NA-bd_OB-fold"/>
</dbReference>
<keyword evidence="9" id="KW-1185">Reference proteome</keyword>
<dbReference type="CDD" id="cd14332">
    <property type="entry name" value="UBA_RuvA_C"/>
    <property type="match status" value="1"/>
</dbReference>
<feature type="domain" description="Helix-hairpin-helix DNA-binding motif class 1" evidence="7">
    <location>
        <begin position="72"/>
        <end position="91"/>
    </location>
</feature>
<proteinExistence type="inferred from homology"/>
<keyword evidence="2 6" id="KW-0227">DNA damage</keyword>
<dbReference type="HAMAP" id="MF_00031">
    <property type="entry name" value="DNA_HJ_migration_RuvA"/>
    <property type="match status" value="1"/>
</dbReference>
<dbReference type="RefSeq" id="WP_087861782.1">
    <property type="nucleotide sequence ID" value="NZ_LT859958.1"/>
</dbReference>
<sequence length="192" mass="20867">MIASISGEITHVLERQVVVNVGGVGLLVNLTEATCIACYPGMKRAFHTFLVVREDQLALYGFETPEERELFVHLIGVSGIGPRIAMAALSALSPETIRRAITADLPEIFAKVPGIGKKTAQKIILDLQGKIQPLEPLEAVSRMDEIDAEVLEALTALGYSVVEAQTALQSLSKEDQHTDAETRLRKALQFFG</sequence>
<keyword evidence="3 6" id="KW-0238">DNA-binding</keyword>
<dbReference type="InterPro" id="IPR013849">
    <property type="entry name" value="DNA_helicase_Holl-junc_RuvA_I"/>
</dbReference>
<keyword evidence="1 6" id="KW-0963">Cytoplasm</keyword>
<dbReference type="GO" id="GO:0009378">
    <property type="term" value="F:four-way junction helicase activity"/>
    <property type="evidence" value="ECO:0007669"/>
    <property type="project" value="InterPro"/>
</dbReference>
<feature type="domain" description="Helix-hairpin-helix DNA-binding motif class 1" evidence="7">
    <location>
        <begin position="107"/>
        <end position="126"/>
    </location>
</feature>
<reference evidence="9" key="1">
    <citation type="submission" date="2017-05" db="EMBL/GenBank/DDBJ databases">
        <authorList>
            <person name="Kirkegaard R."/>
            <person name="Mcilroy J S."/>
        </authorList>
    </citation>
    <scope>NUCLEOTIDE SEQUENCE [LARGE SCALE GENOMIC DNA]</scope>
</reference>
<dbReference type="GO" id="GO:0009379">
    <property type="term" value="C:Holliday junction helicase complex"/>
    <property type="evidence" value="ECO:0007669"/>
    <property type="project" value="InterPro"/>
</dbReference>
<name>A0A1Y6K2H8_9CHLR</name>
<evidence type="ECO:0000256" key="2">
    <source>
        <dbReference type="ARBA" id="ARBA00022763"/>
    </source>
</evidence>
<comment type="similarity">
    <text evidence="6">Belongs to the RuvA family.</text>
</comment>
<dbReference type="SUPFAM" id="SSF46929">
    <property type="entry name" value="DNA helicase RuvA subunit, C-terminal domain"/>
    <property type="match status" value="1"/>
</dbReference>
<dbReference type="Gene3D" id="1.10.8.10">
    <property type="entry name" value="DNA helicase RuvA subunit, C-terminal domain"/>
    <property type="match status" value="1"/>
</dbReference>
<comment type="caution">
    <text evidence="6">Lacks conserved residue(s) required for the propagation of feature annotation.</text>
</comment>
<evidence type="ECO:0000256" key="4">
    <source>
        <dbReference type="ARBA" id="ARBA00023172"/>
    </source>
</evidence>
<dbReference type="SUPFAM" id="SSF50249">
    <property type="entry name" value="Nucleic acid-binding proteins"/>
    <property type="match status" value="1"/>
</dbReference>
<dbReference type="InterPro" id="IPR003583">
    <property type="entry name" value="Hlx-hairpin-Hlx_DNA-bd_motif"/>
</dbReference>
<protein>
    <recommendedName>
        <fullName evidence="6">Holliday junction branch migration complex subunit RuvA</fullName>
    </recommendedName>
</protein>